<proteinExistence type="inferred from homology"/>
<protein>
    <submittedName>
        <fullName evidence="3">FlaA1/EpsC-like NDP-sugar epimerase</fullName>
    </submittedName>
</protein>
<dbReference type="CDD" id="cd05237">
    <property type="entry name" value="UDP_invert_4-6DH_SDR_e"/>
    <property type="match status" value="1"/>
</dbReference>
<gene>
    <name evidence="3" type="ORF">DFP96_1205</name>
</gene>
<evidence type="ECO:0000256" key="1">
    <source>
        <dbReference type="ARBA" id="ARBA00007430"/>
    </source>
</evidence>
<dbReference type="AlphaFoldDB" id="A0A4R6ZEG1"/>
<comment type="caution">
    <text evidence="3">The sequence shown here is derived from an EMBL/GenBank/DDBJ whole genome shotgun (WGS) entry which is preliminary data.</text>
</comment>
<dbReference type="InterPro" id="IPR051203">
    <property type="entry name" value="Polysaccharide_Synthase-Rel"/>
</dbReference>
<dbReference type="SUPFAM" id="SSF51735">
    <property type="entry name" value="NAD(P)-binding Rossmann-fold domains"/>
    <property type="match status" value="1"/>
</dbReference>
<feature type="domain" description="Polysaccharide biosynthesis protein CapD-like" evidence="2">
    <location>
        <begin position="142"/>
        <end position="422"/>
    </location>
</feature>
<name>A0A4R6ZEG1_9LIST</name>
<accession>A0A4R6ZEG1</accession>
<dbReference type="Gene3D" id="3.40.50.720">
    <property type="entry name" value="NAD(P)-binding Rossmann-like Domain"/>
    <property type="match status" value="2"/>
</dbReference>
<dbReference type="RefSeq" id="WP_051994383.1">
    <property type="nucleotide sequence ID" value="NZ_JAASUO010000028.1"/>
</dbReference>
<keyword evidence="4" id="KW-1185">Reference proteome</keyword>
<organism evidence="3 4">
    <name type="scientific">Listeria rocourtiae</name>
    <dbReference type="NCBI Taxonomy" id="647910"/>
    <lineage>
        <taxon>Bacteria</taxon>
        <taxon>Bacillati</taxon>
        <taxon>Bacillota</taxon>
        <taxon>Bacilli</taxon>
        <taxon>Bacillales</taxon>
        <taxon>Listeriaceae</taxon>
        <taxon>Listeria</taxon>
    </lineage>
</organism>
<sequence>MVLKRTIIIGGGEAASYVFHELTNRADAEYQIIGLLDDNLHVKLDRTPRLGGLDQLKEIVKKEAITCVLLAIPSLEHAKRAQILDICISLQIETQVLPALQDIFTGKEKIAMRPVAYQDIIERDEFELDYQDVLRMAKNKTILVTGAGGSIGSEITRQIMRGKPEKLILLGHGEASIYNIHCELRKTNSNVKLVPCIADIQNKERLEAVFEAHNPDIVYHAAAHKHVPLMEENSAEAIANNAQGTWNLAEVADAHSVDKFVMISTDKAVKPTTVMGAAKRIAEKIVQLFNQTSETNFCVVRFGNVLGSRGSVVPLFHGQICNDEPVTLTHPDMERYFMTIPEASKLVIQASMLTSGGEIFVLDMGDPIKILDVIYKLIDLTGRRRETVSIKFIGIRKGEKVQEELFENHEKKPTQIFDKIFVGEGNPHPAELVGIQILLDNYMSFTDEERKKRLFELVELDWRYEKI</sequence>
<dbReference type="InterPro" id="IPR036291">
    <property type="entry name" value="NAD(P)-bd_dom_sf"/>
</dbReference>
<dbReference type="Proteomes" id="UP000295558">
    <property type="component" value="Unassembled WGS sequence"/>
</dbReference>
<dbReference type="SUPFAM" id="SSF53335">
    <property type="entry name" value="S-adenosyl-L-methionine-dependent methyltransferases"/>
    <property type="match status" value="1"/>
</dbReference>
<dbReference type="PANTHER" id="PTHR43318:SF1">
    <property type="entry name" value="POLYSACCHARIDE BIOSYNTHESIS PROTEIN EPSC-RELATED"/>
    <property type="match status" value="1"/>
</dbReference>
<dbReference type="InterPro" id="IPR029063">
    <property type="entry name" value="SAM-dependent_MTases_sf"/>
</dbReference>
<dbReference type="Pfam" id="PF02719">
    <property type="entry name" value="Polysacc_synt_2"/>
    <property type="match status" value="1"/>
</dbReference>
<dbReference type="EMBL" id="SNZK01000020">
    <property type="protein sequence ID" value="TDR50561.1"/>
    <property type="molecule type" value="Genomic_DNA"/>
</dbReference>
<dbReference type="InterPro" id="IPR003869">
    <property type="entry name" value="Polysac_CapD-like"/>
</dbReference>
<comment type="similarity">
    <text evidence="1">Belongs to the polysaccharide synthase family.</text>
</comment>
<dbReference type="OrthoDB" id="9803111at2"/>
<dbReference type="PANTHER" id="PTHR43318">
    <property type="entry name" value="UDP-N-ACETYLGLUCOSAMINE 4,6-DEHYDRATASE"/>
    <property type="match status" value="1"/>
</dbReference>
<evidence type="ECO:0000313" key="3">
    <source>
        <dbReference type="EMBL" id="TDR50561.1"/>
    </source>
</evidence>
<evidence type="ECO:0000313" key="4">
    <source>
        <dbReference type="Proteomes" id="UP000295558"/>
    </source>
</evidence>
<evidence type="ECO:0000259" key="2">
    <source>
        <dbReference type="Pfam" id="PF02719"/>
    </source>
</evidence>
<reference evidence="3 4" key="1">
    <citation type="submission" date="2019-03" db="EMBL/GenBank/DDBJ databases">
        <title>Genomic Encyclopedia of Type Strains, Phase III (KMG-III): the genomes of soil and plant-associated and newly described type strains.</title>
        <authorList>
            <person name="Whitman W."/>
        </authorList>
    </citation>
    <scope>NUCLEOTIDE SEQUENCE [LARGE SCALE GENOMIC DNA]</scope>
    <source>
        <strain evidence="3 4">CECT 7972</strain>
    </source>
</reference>
<dbReference type="STRING" id="1265846.PROCOU_13423"/>